<gene>
    <name evidence="1" type="ORF">C803_01571</name>
</gene>
<proteinExistence type="predicted"/>
<dbReference type="Gene3D" id="1.10.260.40">
    <property type="entry name" value="lambda repressor-like DNA-binding domains"/>
    <property type="match status" value="1"/>
</dbReference>
<comment type="caution">
    <text evidence="1">The sequence shown here is derived from an EMBL/GenBank/DDBJ whole genome shotgun (WGS) entry which is preliminary data.</text>
</comment>
<dbReference type="HOGENOM" id="CLU_2091824_0_0_10"/>
<keyword evidence="2" id="KW-1185">Reference proteome</keyword>
<dbReference type="Proteomes" id="UP000014140">
    <property type="component" value="Unassembled WGS sequence"/>
</dbReference>
<dbReference type="RefSeq" id="WP_010803581.1">
    <property type="nucleotide sequence ID" value="NZ_KE159513.1"/>
</dbReference>
<dbReference type="GO" id="GO:0003677">
    <property type="term" value="F:DNA binding"/>
    <property type="evidence" value="ECO:0007669"/>
    <property type="project" value="InterPro"/>
</dbReference>
<evidence type="ECO:0000313" key="2">
    <source>
        <dbReference type="Proteomes" id="UP000014140"/>
    </source>
</evidence>
<dbReference type="AlphaFoldDB" id="S0GJQ3"/>
<sequence length="115" mass="13209">MKNLDIHIGEIITDVMKTQNVTKAELARRLDVKPQSVDYLLGRSSIDTNTLYNVSVALDYDFAKLYLLKQDQINSDKSNFDFVPKKAKVLVEVELNTEDVIKLNLKERIVQILNK</sequence>
<evidence type="ECO:0008006" key="3">
    <source>
        <dbReference type="Google" id="ProtNLM"/>
    </source>
</evidence>
<dbReference type="InterPro" id="IPR010982">
    <property type="entry name" value="Lambda_DNA-bd_dom_sf"/>
</dbReference>
<dbReference type="EMBL" id="ASSQ01000009">
    <property type="protein sequence ID" value="EOS18574.1"/>
    <property type="molecule type" value="Genomic_DNA"/>
</dbReference>
<dbReference type="PATRIC" id="fig|1235789.3.peg.1579"/>
<dbReference type="SUPFAM" id="SSF47413">
    <property type="entry name" value="lambda repressor-like DNA-binding domains"/>
    <property type="match status" value="1"/>
</dbReference>
<reference evidence="1 2" key="1">
    <citation type="submission" date="2013-04" db="EMBL/GenBank/DDBJ databases">
        <title>The Genome Sequence of Parabacteroides goldsteinii dnLKV18.</title>
        <authorList>
            <consortium name="The Broad Institute Genomics Platform"/>
            <consortium name="The Broad Institute Genome Sequencing Center for Infectious Disease"/>
            <person name="Earl A."/>
            <person name="Xavier R."/>
            <person name="Kuhn K."/>
            <person name="Stappenbeck T."/>
            <person name="Walker B."/>
            <person name="Young S."/>
            <person name="Zeng Q."/>
            <person name="Gargeya S."/>
            <person name="Fitzgerald M."/>
            <person name="Haas B."/>
            <person name="Abouelleil A."/>
            <person name="Allen A.W."/>
            <person name="Alvarado L."/>
            <person name="Arachchi H.M."/>
            <person name="Berlin A.M."/>
            <person name="Chapman S.B."/>
            <person name="Gainer-Dewar J."/>
            <person name="Goldberg J."/>
            <person name="Griggs A."/>
            <person name="Gujja S."/>
            <person name="Hansen M."/>
            <person name="Howarth C."/>
            <person name="Imamovic A."/>
            <person name="Ireland A."/>
            <person name="Larimer J."/>
            <person name="McCowan C."/>
            <person name="Murphy C."/>
            <person name="Pearson M."/>
            <person name="Poon T.W."/>
            <person name="Priest M."/>
            <person name="Roberts A."/>
            <person name="Saif S."/>
            <person name="Shea T."/>
            <person name="Sisk P."/>
            <person name="Sykes S."/>
            <person name="Wortman J."/>
            <person name="Nusbaum C."/>
            <person name="Birren B."/>
        </authorList>
    </citation>
    <scope>NUCLEOTIDE SEQUENCE [LARGE SCALE GENOMIC DNA]</scope>
    <source>
        <strain evidence="2">dnLKV18</strain>
    </source>
</reference>
<evidence type="ECO:0000313" key="1">
    <source>
        <dbReference type="EMBL" id="EOS18574.1"/>
    </source>
</evidence>
<name>S0GJQ3_9BACT</name>
<organism evidence="1 2">
    <name type="scientific">Parabacteroides goldsteinii dnLKV18</name>
    <dbReference type="NCBI Taxonomy" id="1235789"/>
    <lineage>
        <taxon>Bacteria</taxon>
        <taxon>Pseudomonadati</taxon>
        <taxon>Bacteroidota</taxon>
        <taxon>Bacteroidia</taxon>
        <taxon>Bacteroidales</taxon>
        <taxon>Tannerellaceae</taxon>
        <taxon>Parabacteroides</taxon>
    </lineage>
</organism>
<accession>S0GJQ3</accession>
<protein>
    <recommendedName>
        <fullName evidence="3">HTH cro/C1-type domain-containing protein</fullName>
    </recommendedName>
</protein>